<evidence type="ECO:0000259" key="3">
    <source>
        <dbReference type="Pfam" id="PF02678"/>
    </source>
</evidence>
<evidence type="ECO:0000259" key="4">
    <source>
        <dbReference type="Pfam" id="PF05726"/>
    </source>
</evidence>
<dbReference type="Gene3D" id="2.60.120.10">
    <property type="entry name" value="Jelly Rolls"/>
    <property type="match status" value="2"/>
</dbReference>
<proteinExistence type="inferred from homology"/>
<dbReference type="InterPro" id="IPR012093">
    <property type="entry name" value="Pirin"/>
</dbReference>
<dbReference type="InterPro" id="IPR011051">
    <property type="entry name" value="RmlC_Cupin_sf"/>
</dbReference>
<dbReference type="PANTHER" id="PTHR13903">
    <property type="entry name" value="PIRIN-RELATED"/>
    <property type="match status" value="1"/>
</dbReference>
<organism evidence="5 6">
    <name type="scientific">Paracidovorax citrulli</name>
    <name type="common">Acidovorax citrulli</name>
    <dbReference type="NCBI Taxonomy" id="80869"/>
    <lineage>
        <taxon>Bacteria</taxon>
        <taxon>Pseudomonadati</taxon>
        <taxon>Pseudomonadota</taxon>
        <taxon>Betaproteobacteria</taxon>
        <taxon>Burkholderiales</taxon>
        <taxon>Comamonadaceae</taxon>
        <taxon>Paracidovorax</taxon>
    </lineage>
</organism>
<keyword evidence="6" id="KW-1185">Reference proteome</keyword>
<dbReference type="SUPFAM" id="SSF51182">
    <property type="entry name" value="RmlC-like cupins"/>
    <property type="match status" value="1"/>
</dbReference>
<dbReference type="Pfam" id="PF02678">
    <property type="entry name" value="Pirin"/>
    <property type="match status" value="1"/>
</dbReference>
<dbReference type="InterPro" id="IPR014710">
    <property type="entry name" value="RmlC-like_jellyroll"/>
</dbReference>
<accession>A0ABY9AIP7</accession>
<evidence type="ECO:0000313" key="5">
    <source>
        <dbReference type="EMBL" id="WIY46819.1"/>
    </source>
</evidence>
<feature type="domain" description="Pirin C-terminal" evidence="4">
    <location>
        <begin position="191"/>
        <end position="297"/>
    </location>
</feature>
<dbReference type="Proteomes" id="UP001242732">
    <property type="component" value="Chromosome"/>
</dbReference>
<feature type="domain" description="Pirin N-terminal" evidence="3">
    <location>
        <begin position="34"/>
        <end position="136"/>
    </location>
</feature>
<dbReference type="InterPro" id="IPR003829">
    <property type="entry name" value="Pirin_N_dom"/>
</dbReference>
<dbReference type="PIRSF" id="PIRSF006232">
    <property type="entry name" value="Pirin"/>
    <property type="match status" value="1"/>
</dbReference>
<comment type="similarity">
    <text evidence="1 2">Belongs to the pirin family.</text>
</comment>
<dbReference type="PANTHER" id="PTHR13903:SF8">
    <property type="entry name" value="PIRIN"/>
    <property type="match status" value="1"/>
</dbReference>
<dbReference type="RefSeq" id="WP_011796104.1">
    <property type="nucleotide sequence ID" value="NZ_CP023687.1"/>
</dbReference>
<dbReference type="GeneID" id="79792711"/>
<dbReference type="InterPro" id="IPR008778">
    <property type="entry name" value="Pirin_C_dom"/>
</dbReference>
<name>A0ABY9AIP7_PARCI</name>
<gene>
    <name evidence="5" type="ORF">QRO08_13230</name>
</gene>
<reference evidence="5 6" key="1">
    <citation type="submission" date="2023-06" db="EMBL/GenBank/DDBJ databases">
        <authorList>
            <person name="Ham H."/>
            <person name="Park D.S."/>
        </authorList>
    </citation>
    <scope>NUCLEOTIDE SEQUENCE [LARGE SCALE GENOMIC DNA]</scope>
    <source>
        <strain evidence="5 6">KACC 17005</strain>
    </source>
</reference>
<dbReference type="EMBL" id="CP127363">
    <property type="protein sequence ID" value="WIY46819.1"/>
    <property type="molecule type" value="Genomic_DNA"/>
</dbReference>
<sequence length="316" mass="33810">MDTNAPRPPSAGDAAPPFLLLGGHAKDLGGGFVVRRLLPALQRRSIGPFVFFDHFGPVTVEPASEYDVRPHPHIGLATVTYLFEGAITHRDSLGSVCEIAPGAINWMTAGRGIVHSERRPERLRSAAYVNHGLQLWAALPEAHAEVEPSFVHTAAEAIPEIHDGRGVRVRVLVGSAFEATSPVATLAPTLYLDILLPAGAGLLLPPLAEEMAVYAVEGACRLEDGAGRPADLPAGMLAIPQAPGPVRLQEATGSGPARCVVVGGAPLDGPRHIWWNFVSSRKERIEQAADDWDAMRMGVVPGDPERIPLPERHFKR</sequence>
<dbReference type="Pfam" id="PF05726">
    <property type="entry name" value="Pirin_C"/>
    <property type="match status" value="1"/>
</dbReference>
<evidence type="ECO:0000256" key="1">
    <source>
        <dbReference type="ARBA" id="ARBA00008416"/>
    </source>
</evidence>
<protein>
    <submittedName>
        <fullName evidence="5">Pirin family protein</fullName>
    </submittedName>
</protein>
<evidence type="ECO:0000313" key="6">
    <source>
        <dbReference type="Proteomes" id="UP001242732"/>
    </source>
</evidence>
<evidence type="ECO:0000256" key="2">
    <source>
        <dbReference type="RuleBase" id="RU003457"/>
    </source>
</evidence>
<dbReference type="CDD" id="cd02909">
    <property type="entry name" value="cupin_pirin_N"/>
    <property type="match status" value="1"/>
</dbReference>